<protein>
    <submittedName>
        <fullName evidence="3">Uncharacterized protein</fullName>
    </submittedName>
</protein>
<dbReference type="InterPro" id="IPR010512">
    <property type="entry name" value="DUF1091"/>
</dbReference>
<keyword evidence="2" id="KW-1185">Reference proteome</keyword>
<reference evidence="3" key="2">
    <citation type="submission" date="2025-08" db="UniProtKB">
        <authorList>
            <consortium name="RefSeq"/>
        </authorList>
    </citation>
    <scope>IDENTIFICATION</scope>
    <source>
        <strain evidence="3">14028-0561.14</strain>
        <tissue evidence="3">Whole fly</tissue>
    </source>
</reference>
<keyword evidence="1" id="KW-0732">Signal</keyword>
<dbReference type="Proteomes" id="UP001652661">
    <property type="component" value="Chromosome 2R"/>
</dbReference>
<feature type="chain" id="PRO_5028477672" evidence="1">
    <location>
        <begin position="25"/>
        <end position="196"/>
    </location>
</feature>
<evidence type="ECO:0000256" key="1">
    <source>
        <dbReference type="SAM" id="SignalP"/>
    </source>
</evidence>
<sequence>MYSLNVHLLLSVFVLVNLCDGCAGRFSIFLKQNWECKPLSIGGETTNPSAMDLDMRIERVGRGEFFFSGTFFWNIDLDDSVLVEMQILRSHSGSEADYKLTPWSIPQQTFIEYIDTFYKDLLMANLGDCTDLPRYDSGYVPPWPKGTFNFTRCGIKGDGLPEVLVEGFYKVQAIITALPTVQQNITAIIQVTLKMF</sequence>
<evidence type="ECO:0000313" key="2">
    <source>
        <dbReference type="Proteomes" id="UP001652661"/>
    </source>
</evidence>
<dbReference type="AlphaFoldDB" id="A0A6P4IA51"/>
<name>A0A6P4IA51_DROKI</name>
<dbReference type="GeneID" id="108076657"/>
<accession>A0A6P4IA51</accession>
<dbReference type="PANTHER" id="PTHR21112">
    <property type="entry name" value="CHEMOSENSORY PROTEIN A 29A-RELATED"/>
    <property type="match status" value="1"/>
</dbReference>
<dbReference type="Pfam" id="PF06477">
    <property type="entry name" value="DUF1091"/>
    <property type="match status" value="1"/>
</dbReference>
<feature type="signal peptide" evidence="1">
    <location>
        <begin position="1"/>
        <end position="24"/>
    </location>
</feature>
<organism evidence="2 3">
    <name type="scientific">Drosophila kikkawai</name>
    <name type="common">Fruit fly</name>
    <dbReference type="NCBI Taxonomy" id="30033"/>
    <lineage>
        <taxon>Eukaryota</taxon>
        <taxon>Metazoa</taxon>
        <taxon>Ecdysozoa</taxon>
        <taxon>Arthropoda</taxon>
        <taxon>Hexapoda</taxon>
        <taxon>Insecta</taxon>
        <taxon>Pterygota</taxon>
        <taxon>Neoptera</taxon>
        <taxon>Endopterygota</taxon>
        <taxon>Diptera</taxon>
        <taxon>Brachycera</taxon>
        <taxon>Muscomorpha</taxon>
        <taxon>Ephydroidea</taxon>
        <taxon>Drosophilidae</taxon>
        <taxon>Drosophila</taxon>
        <taxon>Sophophora</taxon>
    </lineage>
</organism>
<dbReference type="RefSeq" id="XP_017025080.1">
    <property type="nucleotide sequence ID" value="XM_017169591.3"/>
</dbReference>
<evidence type="ECO:0000313" key="3">
    <source>
        <dbReference type="RefSeq" id="XP_017025080.1"/>
    </source>
</evidence>
<dbReference type="PANTHER" id="PTHR21112:SF0">
    <property type="entry name" value="CHEMOSENSORY PROTEIN A 29A-RELATED"/>
    <property type="match status" value="1"/>
</dbReference>
<dbReference type="OrthoDB" id="8043478at2759"/>
<reference evidence="2" key="1">
    <citation type="submission" date="2025-05" db="UniProtKB">
        <authorList>
            <consortium name="RefSeq"/>
        </authorList>
    </citation>
    <scope>NUCLEOTIDE SEQUENCE [LARGE SCALE GENOMIC DNA]</scope>
    <source>
        <strain evidence="2">14028-0561.14</strain>
    </source>
</reference>
<proteinExistence type="predicted"/>
<gene>
    <name evidence="3" type="primary">LOC108076657</name>
</gene>